<dbReference type="AlphaFoldDB" id="A0A645F0S7"/>
<organism evidence="1">
    <name type="scientific">bioreactor metagenome</name>
    <dbReference type="NCBI Taxonomy" id="1076179"/>
    <lineage>
        <taxon>unclassified sequences</taxon>
        <taxon>metagenomes</taxon>
        <taxon>ecological metagenomes</taxon>
    </lineage>
</organism>
<name>A0A645F0S7_9ZZZZ</name>
<accession>A0A645F0S7</accession>
<gene>
    <name evidence="1" type="ORF">SDC9_155177</name>
</gene>
<comment type="caution">
    <text evidence="1">The sequence shown here is derived from an EMBL/GenBank/DDBJ whole genome shotgun (WGS) entry which is preliminary data.</text>
</comment>
<dbReference type="EMBL" id="VSSQ01053918">
    <property type="protein sequence ID" value="MPN07905.1"/>
    <property type="molecule type" value="Genomic_DNA"/>
</dbReference>
<reference evidence="1" key="1">
    <citation type="submission" date="2019-08" db="EMBL/GenBank/DDBJ databases">
        <authorList>
            <person name="Kucharzyk K."/>
            <person name="Murdoch R.W."/>
            <person name="Higgins S."/>
            <person name="Loffler F."/>
        </authorList>
    </citation>
    <scope>NUCLEOTIDE SEQUENCE</scope>
</reference>
<proteinExistence type="predicted"/>
<protein>
    <submittedName>
        <fullName evidence="1">Uncharacterized protein</fullName>
    </submittedName>
</protein>
<sequence length="105" mass="12039">MSLNGRMNPHGLYINNPIEDEYGSMIDNYEFLCQVMVAIHFNSMGRVNDDIRYKDCQYLGVSSHKGLDLKKQYKLVPKDGEGAGYFIKSINELTRLSQYLLQAVI</sequence>
<evidence type="ECO:0000313" key="1">
    <source>
        <dbReference type="EMBL" id="MPN07905.1"/>
    </source>
</evidence>